<dbReference type="Pfam" id="PF14839">
    <property type="entry name" value="DOR"/>
    <property type="match status" value="1"/>
</dbReference>
<evidence type="ECO:0000256" key="3">
    <source>
        <dbReference type="ARBA" id="ARBA00022490"/>
    </source>
</evidence>
<evidence type="ECO:0000256" key="9">
    <source>
        <dbReference type="ARBA" id="ARBA00023329"/>
    </source>
</evidence>
<dbReference type="GO" id="GO:0016604">
    <property type="term" value="C:nuclear body"/>
    <property type="evidence" value="ECO:0007669"/>
    <property type="project" value="UniProtKB-SubCell"/>
</dbReference>
<dbReference type="Pfam" id="PF09992">
    <property type="entry name" value="NAGPA"/>
    <property type="match status" value="1"/>
</dbReference>
<dbReference type="AlphaFoldDB" id="A0A556V8R6"/>
<keyword evidence="8" id="KW-0539">Nucleus</keyword>
<keyword evidence="3" id="KW-0963">Cytoplasm</keyword>
<keyword evidence="9" id="KW-0968">Cytoplasmic vesicle</keyword>
<comment type="subcellular location">
    <subcellularLocation>
        <location evidence="2">Cytoplasm</location>
        <location evidence="2">Cytosol</location>
    </subcellularLocation>
    <subcellularLocation>
        <location evidence="1">Cytoplasmic vesicle</location>
        <location evidence="1">Autophagosome</location>
    </subcellularLocation>
    <subcellularLocation>
        <location evidence="10">Nucleus</location>
        <location evidence="10">Nuclear body</location>
    </subcellularLocation>
</comment>
<evidence type="ECO:0000256" key="10">
    <source>
        <dbReference type="ARBA" id="ARBA00034306"/>
    </source>
</evidence>
<dbReference type="GO" id="GO:0005776">
    <property type="term" value="C:autophagosome"/>
    <property type="evidence" value="ECO:0007669"/>
    <property type="project" value="UniProtKB-SubCell"/>
</dbReference>
<feature type="domain" description="EGF-like" evidence="12">
    <location>
        <begin position="320"/>
        <end position="331"/>
    </location>
</feature>
<keyword evidence="6" id="KW-0010">Activator</keyword>
<keyword evidence="14" id="KW-1185">Reference proteome</keyword>
<dbReference type="PANTHER" id="PTHR40446:SF2">
    <property type="entry name" value="N-ACETYLGLUCOSAMINE-1-PHOSPHODIESTER ALPHA-N-ACETYLGLUCOSAMINIDASE"/>
    <property type="match status" value="1"/>
</dbReference>
<name>A0A556V8R6_BAGYA</name>
<keyword evidence="7" id="KW-0804">Transcription</keyword>
<evidence type="ECO:0000256" key="1">
    <source>
        <dbReference type="ARBA" id="ARBA00004419"/>
    </source>
</evidence>
<dbReference type="OrthoDB" id="192253at2759"/>
<evidence type="ECO:0000256" key="11">
    <source>
        <dbReference type="SAM" id="MobiDB-lite"/>
    </source>
</evidence>
<proteinExistence type="predicted"/>
<dbReference type="InterPro" id="IPR018711">
    <property type="entry name" value="NAGPA"/>
</dbReference>
<dbReference type="GO" id="GO:0005829">
    <property type="term" value="C:cytosol"/>
    <property type="evidence" value="ECO:0007669"/>
    <property type="project" value="UniProtKB-SubCell"/>
</dbReference>
<dbReference type="InterPro" id="IPR029431">
    <property type="entry name" value="TP53INP"/>
</dbReference>
<keyword evidence="4" id="KW-0072">Autophagy</keyword>
<dbReference type="InterPro" id="IPR000742">
    <property type="entry name" value="EGF"/>
</dbReference>
<accession>A0A556V8R6</accession>
<dbReference type="PROSITE" id="PS01186">
    <property type="entry name" value="EGF_2"/>
    <property type="match status" value="1"/>
</dbReference>
<organism evidence="13 14">
    <name type="scientific">Bagarius yarrelli</name>
    <name type="common">Goonch</name>
    <name type="synonym">Bagrus yarrelli</name>
    <dbReference type="NCBI Taxonomy" id="175774"/>
    <lineage>
        <taxon>Eukaryota</taxon>
        <taxon>Metazoa</taxon>
        <taxon>Chordata</taxon>
        <taxon>Craniata</taxon>
        <taxon>Vertebrata</taxon>
        <taxon>Euteleostomi</taxon>
        <taxon>Actinopterygii</taxon>
        <taxon>Neopterygii</taxon>
        <taxon>Teleostei</taxon>
        <taxon>Ostariophysi</taxon>
        <taxon>Siluriformes</taxon>
        <taxon>Sisoridae</taxon>
        <taxon>Sisorinae</taxon>
        <taxon>Bagarius</taxon>
    </lineage>
</organism>
<evidence type="ECO:0000259" key="12">
    <source>
        <dbReference type="PROSITE" id="PS01186"/>
    </source>
</evidence>
<dbReference type="EMBL" id="VCAZ01000161">
    <property type="protein sequence ID" value="TTA40573.1"/>
    <property type="molecule type" value="Genomic_DNA"/>
</dbReference>
<sequence length="549" mass="59572">MDDDLLLPYSDTHGPSHSHQYVRDCQPTIHGNLTHETWLTSKHTGSPIVESKTFVSAIGSSVTWVSGHITVVHDPLRTVSVVEPGGPGGCKNFLRELVENTAKTRKCLIAQNGGYFITKNGQCLGNIVSDGRLVQNSGGVQNAQFGIRKDGTLVFGYLSEDEVLDRENPFVQLVSGVIWLLRSGEVYINESLQVECSSSQETGKLQEFVDVISARTAVGHDAKGRLILFQIDGQTKTRGMNLWQVAEFLKEQGVINAINLDGGGSSTYVRDGSLASFPSDHCKDPMWRCPRAVSTVLCVHERLCQPEDCNQHGTCLDGRCVCQPGWAAPTCANLTCQTPACGDHGLCTQGFYGLLCSQECQCSDLFPCDPVTGKCNATFHNQRNSSLHRGDTSRTDPAPSSSPSSPTMFQRFTSILFGDALEEASDCPADVGFNRNEDDDWILVDYLAEACSNACEGELIEVCSENMDVPDRPLRCSSCSSLDSAVDADPDDTGFLHLDGECGLEESWFITPPPCFTAGGRGPVLMETSPLENLLIEQPTEKHVCLCGA</sequence>
<evidence type="ECO:0000256" key="5">
    <source>
        <dbReference type="ARBA" id="ARBA00023015"/>
    </source>
</evidence>
<dbReference type="GO" id="GO:0033299">
    <property type="term" value="P:secretion of lysosomal enzymes"/>
    <property type="evidence" value="ECO:0007669"/>
    <property type="project" value="TreeGrafter"/>
</dbReference>
<gene>
    <name evidence="13" type="ORF">Baya_14400</name>
</gene>
<evidence type="ECO:0000256" key="6">
    <source>
        <dbReference type="ARBA" id="ARBA00023159"/>
    </source>
</evidence>
<reference evidence="13 14" key="1">
    <citation type="journal article" date="2019" name="Genome Biol. Evol.">
        <title>Whole-Genome Sequencing of the Giant Devil Catfish, Bagarius yarrelli.</title>
        <authorList>
            <person name="Jiang W."/>
            <person name="Lv Y."/>
            <person name="Cheng L."/>
            <person name="Yang K."/>
            <person name="Chao B."/>
            <person name="Wang X."/>
            <person name="Li Y."/>
            <person name="Pan X."/>
            <person name="You X."/>
            <person name="Zhang Y."/>
            <person name="Yang J."/>
            <person name="Li J."/>
            <person name="Zhang X."/>
            <person name="Liu S."/>
            <person name="Sun C."/>
            <person name="Yang J."/>
            <person name="Shi Q."/>
        </authorList>
    </citation>
    <scope>NUCLEOTIDE SEQUENCE [LARGE SCALE GENOMIC DNA]</scope>
    <source>
        <strain evidence="13">JWS20170419001</strain>
        <tissue evidence="13">Muscle</tissue>
    </source>
</reference>
<dbReference type="GO" id="GO:0006914">
    <property type="term" value="P:autophagy"/>
    <property type="evidence" value="ECO:0007669"/>
    <property type="project" value="UniProtKB-KW"/>
</dbReference>
<evidence type="ECO:0000256" key="2">
    <source>
        <dbReference type="ARBA" id="ARBA00004514"/>
    </source>
</evidence>
<evidence type="ECO:0000313" key="14">
    <source>
        <dbReference type="Proteomes" id="UP000319801"/>
    </source>
</evidence>
<evidence type="ECO:0000256" key="8">
    <source>
        <dbReference type="ARBA" id="ARBA00023242"/>
    </source>
</evidence>
<keyword evidence="5" id="KW-0805">Transcription regulation</keyword>
<dbReference type="PANTHER" id="PTHR40446">
    <property type="entry name" value="N-ACETYLGLUCOSAMINE-1-PHOSPHODIESTER ALPHA-N-ACETYLGLUCOSAMINIDASE"/>
    <property type="match status" value="1"/>
</dbReference>
<dbReference type="Gene3D" id="2.10.25.10">
    <property type="entry name" value="Laminin"/>
    <property type="match status" value="1"/>
</dbReference>
<evidence type="ECO:0000256" key="4">
    <source>
        <dbReference type="ARBA" id="ARBA00023006"/>
    </source>
</evidence>
<dbReference type="Pfam" id="PF23106">
    <property type="entry name" value="EGF_Teneurin"/>
    <property type="match status" value="1"/>
</dbReference>
<feature type="region of interest" description="Disordered" evidence="11">
    <location>
        <begin position="1"/>
        <end position="20"/>
    </location>
</feature>
<protein>
    <submittedName>
        <fullName evidence="13">N-acetylglucosamine-1-phosphodiester alpha-N-acetylglucosaminidase</fullName>
    </submittedName>
</protein>
<evidence type="ECO:0000256" key="7">
    <source>
        <dbReference type="ARBA" id="ARBA00023163"/>
    </source>
</evidence>
<evidence type="ECO:0000313" key="13">
    <source>
        <dbReference type="EMBL" id="TTA40573.1"/>
    </source>
</evidence>
<dbReference type="Proteomes" id="UP000319801">
    <property type="component" value="Unassembled WGS sequence"/>
</dbReference>
<feature type="region of interest" description="Disordered" evidence="11">
    <location>
        <begin position="384"/>
        <end position="407"/>
    </location>
</feature>
<dbReference type="GO" id="GO:0031410">
    <property type="term" value="C:cytoplasmic vesicle"/>
    <property type="evidence" value="ECO:0007669"/>
    <property type="project" value="UniProtKB-KW"/>
</dbReference>
<comment type="caution">
    <text evidence="13">The sequence shown here is derived from an EMBL/GenBank/DDBJ whole genome shotgun (WGS) entry which is preliminary data.</text>
</comment>